<proteinExistence type="predicted"/>
<reference evidence="8 10" key="2">
    <citation type="submission" date="2016-10" db="EMBL/GenBank/DDBJ databases">
        <authorList>
            <person name="de Groot N.N."/>
        </authorList>
    </citation>
    <scope>NUCLEOTIDE SEQUENCE [LARGE SCALE GENOMIC DNA]</scope>
    <source>
        <strain evidence="8 10">DSM 2895</strain>
    </source>
</reference>
<dbReference type="EMBL" id="LGUG01000004">
    <property type="protein sequence ID" value="KON97793.1"/>
    <property type="molecule type" value="Genomic_DNA"/>
</dbReference>
<evidence type="ECO:0000313" key="9">
    <source>
        <dbReference type="Proteomes" id="UP000037269"/>
    </source>
</evidence>
<keyword evidence="3 6" id="KW-0812">Transmembrane</keyword>
<keyword evidence="9" id="KW-1185">Reference proteome</keyword>
<dbReference type="PANTHER" id="PTHR30086:SF20">
    <property type="entry name" value="ARGININE EXPORTER PROTEIN ARGO-RELATED"/>
    <property type="match status" value="1"/>
</dbReference>
<evidence type="ECO:0000256" key="3">
    <source>
        <dbReference type="ARBA" id="ARBA00022692"/>
    </source>
</evidence>
<dbReference type="PANTHER" id="PTHR30086">
    <property type="entry name" value="ARGININE EXPORTER PROTEIN ARGO"/>
    <property type="match status" value="1"/>
</dbReference>
<keyword evidence="2" id="KW-1003">Cell membrane</keyword>
<gene>
    <name evidence="7" type="ORF">AF333_22525</name>
    <name evidence="8" type="ORF">SAMN04487909_12731</name>
</gene>
<accession>A0A0D1VUP9</accession>
<evidence type="ECO:0000256" key="2">
    <source>
        <dbReference type="ARBA" id="ARBA00022475"/>
    </source>
</evidence>
<dbReference type="PATRIC" id="fig|47500.8.peg.4776"/>
<evidence type="ECO:0000256" key="4">
    <source>
        <dbReference type="ARBA" id="ARBA00022989"/>
    </source>
</evidence>
<dbReference type="Proteomes" id="UP000182836">
    <property type="component" value="Unassembled WGS sequence"/>
</dbReference>
<evidence type="ECO:0000256" key="6">
    <source>
        <dbReference type="SAM" id="Phobius"/>
    </source>
</evidence>
<evidence type="ECO:0000256" key="1">
    <source>
        <dbReference type="ARBA" id="ARBA00004651"/>
    </source>
</evidence>
<dbReference type="STRING" id="47500.AF333_22525"/>
<dbReference type="Proteomes" id="UP000037269">
    <property type="component" value="Unassembled WGS sequence"/>
</dbReference>
<name>A0A0D1VUP9_ANEMI</name>
<evidence type="ECO:0000313" key="7">
    <source>
        <dbReference type="EMBL" id="KON97793.1"/>
    </source>
</evidence>
<feature type="transmembrane region" description="Helical" evidence="6">
    <location>
        <begin position="185"/>
        <end position="204"/>
    </location>
</feature>
<keyword evidence="4 6" id="KW-1133">Transmembrane helix</keyword>
<dbReference type="InterPro" id="IPR001123">
    <property type="entry name" value="LeuE-type"/>
</dbReference>
<dbReference type="PIRSF" id="PIRSF006324">
    <property type="entry name" value="LeuE"/>
    <property type="match status" value="1"/>
</dbReference>
<keyword evidence="5 6" id="KW-0472">Membrane</keyword>
<evidence type="ECO:0000256" key="5">
    <source>
        <dbReference type="ARBA" id="ARBA00023136"/>
    </source>
</evidence>
<dbReference type="OrthoDB" id="9784202at2"/>
<evidence type="ECO:0000313" key="8">
    <source>
        <dbReference type="EMBL" id="SDJ74436.1"/>
    </source>
</evidence>
<dbReference type="GeneID" id="42307911"/>
<dbReference type="GO" id="GO:0005886">
    <property type="term" value="C:plasma membrane"/>
    <property type="evidence" value="ECO:0007669"/>
    <property type="project" value="UniProtKB-SubCell"/>
</dbReference>
<feature type="transmembrane region" description="Helical" evidence="6">
    <location>
        <begin position="153"/>
        <end position="173"/>
    </location>
</feature>
<feature type="transmembrane region" description="Helical" evidence="6">
    <location>
        <begin position="71"/>
        <end position="92"/>
    </location>
</feature>
<comment type="subcellular location">
    <subcellularLocation>
        <location evidence="1">Cell membrane</location>
        <topology evidence="1">Multi-pass membrane protein</topology>
    </subcellularLocation>
</comment>
<reference evidence="7 9" key="1">
    <citation type="submission" date="2015-07" db="EMBL/GenBank/DDBJ databases">
        <title>Fjat-14205 dsm 2895.</title>
        <authorList>
            <person name="Liu B."/>
            <person name="Wang J."/>
            <person name="Zhu Y."/>
            <person name="Liu G."/>
            <person name="Chen Q."/>
            <person name="Chen Z."/>
            <person name="Lan J."/>
            <person name="Che J."/>
            <person name="Ge C."/>
            <person name="Shi H."/>
            <person name="Pan Z."/>
            <person name="Liu X."/>
        </authorList>
    </citation>
    <scope>NUCLEOTIDE SEQUENCE [LARGE SCALE GENOMIC DNA]</scope>
    <source>
        <strain evidence="7 9">DSM 2895</strain>
    </source>
</reference>
<dbReference type="AlphaFoldDB" id="A0A0D1VUP9"/>
<sequence>MSLQILLLFIPACFALNMAFGPNNLLSLMNGARHGANAAIAASVGRLVAFVIMIAIAALGLGALLMTSEVLFSAVKWLGATYLVWIGLKVFLTKSPAQSTSPTLDSNYSLFDMAKKEFIVASGNPKAILIFTAFFPQFIEPNAYAQSFMTMGIIYLVLEAAAVAIYAFIGARLGTYARNTNAFRWINRLSGSLMIAFGVLLAFARKPAT</sequence>
<dbReference type="Pfam" id="PF01810">
    <property type="entry name" value="LysE"/>
    <property type="match status" value="1"/>
</dbReference>
<dbReference type="GO" id="GO:0015171">
    <property type="term" value="F:amino acid transmembrane transporter activity"/>
    <property type="evidence" value="ECO:0007669"/>
    <property type="project" value="TreeGrafter"/>
</dbReference>
<dbReference type="RefSeq" id="WP_043069068.1">
    <property type="nucleotide sequence ID" value="NZ_BJOA01000168.1"/>
</dbReference>
<dbReference type="EMBL" id="FNED01000027">
    <property type="protein sequence ID" value="SDJ74436.1"/>
    <property type="molecule type" value="Genomic_DNA"/>
</dbReference>
<organism evidence="7 9">
    <name type="scientific">Aneurinibacillus migulanus</name>
    <name type="common">Bacillus migulanus</name>
    <dbReference type="NCBI Taxonomy" id="47500"/>
    <lineage>
        <taxon>Bacteria</taxon>
        <taxon>Bacillati</taxon>
        <taxon>Bacillota</taxon>
        <taxon>Bacilli</taxon>
        <taxon>Bacillales</taxon>
        <taxon>Paenibacillaceae</taxon>
        <taxon>Aneurinibacillus group</taxon>
        <taxon>Aneurinibacillus</taxon>
    </lineage>
</organism>
<protein>
    <submittedName>
        <fullName evidence="7">Lysine transporter LysE</fullName>
    </submittedName>
    <submittedName>
        <fullName evidence="8">Threonine/homoserine/homoserine lactone efflux protein</fullName>
    </submittedName>
</protein>
<feature type="transmembrane region" description="Helical" evidence="6">
    <location>
        <begin position="39"/>
        <end position="64"/>
    </location>
</feature>
<evidence type="ECO:0000313" key="10">
    <source>
        <dbReference type="Proteomes" id="UP000182836"/>
    </source>
</evidence>